<protein>
    <submittedName>
        <fullName evidence="2">Uncharacterized protein</fullName>
    </submittedName>
</protein>
<evidence type="ECO:0000313" key="3">
    <source>
        <dbReference type="Proteomes" id="UP000615446"/>
    </source>
</evidence>
<name>A0A8H3LUZ7_9GLOM</name>
<evidence type="ECO:0000313" key="2">
    <source>
        <dbReference type="EMBL" id="GES92611.1"/>
    </source>
</evidence>
<organism evidence="2 3">
    <name type="scientific">Rhizophagus clarus</name>
    <dbReference type="NCBI Taxonomy" id="94130"/>
    <lineage>
        <taxon>Eukaryota</taxon>
        <taxon>Fungi</taxon>
        <taxon>Fungi incertae sedis</taxon>
        <taxon>Mucoromycota</taxon>
        <taxon>Glomeromycotina</taxon>
        <taxon>Glomeromycetes</taxon>
        <taxon>Glomerales</taxon>
        <taxon>Glomeraceae</taxon>
        <taxon>Rhizophagus</taxon>
    </lineage>
</organism>
<gene>
    <name evidence="2" type="ORF">RCL2_001938000</name>
</gene>
<comment type="caution">
    <text evidence="2">The sequence shown here is derived from an EMBL/GenBank/DDBJ whole genome shotgun (WGS) entry which is preliminary data.</text>
</comment>
<feature type="compositionally biased region" description="Polar residues" evidence="1">
    <location>
        <begin position="70"/>
        <end position="80"/>
    </location>
</feature>
<dbReference type="EMBL" id="BLAL01000215">
    <property type="protein sequence ID" value="GES92611.1"/>
    <property type="molecule type" value="Genomic_DNA"/>
</dbReference>
<accession>A0A8H3LUZ7</accession>
<dbReference type="Proteomes" id="UP000615446">
    <property type="component" value="Unassembled WGS sequence"/>
</dbReference>
<proteinExistence type="predicted"/>
<dbReference type="AlphaFoldDB" id="A0A8H3LUZ7"/>
<feature type="region of interest" description="Disordered" evidence="1">
    <location>
        <begin position="51"/>
        <end position="90"/>
    </location>
</feature>
<sequence>MILRQQLDNNPFNTPDKLLLENTPSGSQVITFNNSEFPPLKIALKNSETIVKPSEDSTKDKDKKRKQNHLTDNFSNSNFVFTGYHPQHKE</sequence>
<evidence type="ECO:0000256" key="1">
    <source>
        <dbReference type="SAM" id="MobiDB-lite"/>
    </source>
</evidence>
<reference evidence="2" key="1">
    <citation type="submission" date="2019-10" db="EMBL/GenBank/DDBJ databases">
        <title>Conservation and host-specific expression of non-tandemly repeated heterogenous ribosome RNA gene in arbuscular mycorrhizal fungi.</title>
        <authorList>
            <person name="Maeda T."/>
            <person name="Kobayashi Y."/>
            <person name="Nakagawa T."/>
            <person name="Ezawa T."/>
            <person name="Yamaguchi K."/>
            <person name="Bino T."/>
            <person name="Nishimoto Y."/>
            <person name="Shigenobu S."/>
            <person name="Kawaguchi M."/>
        </authorList>
    </citation>
    <scope>NUCLEOTIDE SEQUENCE</scope>
    <source>
        <strain evidence="2">HR1</strain>
    </source>
</reference>